<name>A0A163MDR6_DIDRA</name>
<feature type="region of interest" description="Disordered" evidence="4">
    <location>
        <begin position="196"/>
        <end position="229"/>
    </location>
</feature>
<dbReference type="Gene3D" id="1.25.40.10">
    <property type="entry name" value="Tetratricopeptide repeat domain"/>
    <property type="match status" value="2"/>
</dbReference>
<protein>
    <submittedName>
        <fullName evidence="5">Uncharacterized protein</fullName>
    </submittedName>
</protein>
<dbReference type="OrthoDB" id="297219at2759"/>
<feature type="compositionally biased region" description="Pro residues" evidence="4">
    <location>
        <begin position="16"/>
        <end position="26"/>
    </location>
</feature>
<dbReference type="GO" id="GO:0031048">
    <property type="term" value="P:regulatory ncRNA-mediated heterochromatin formation"/>
    <property type="evidence" value="ECO:0007669"/>
    <property type="project" value="TreeGrafter"/>
</dbReference>
<dbReference type="STRING" id="5454.A0A163MDR6"/>
<dbReference type="SUPFAM" id="SSF48452">
    <property type="entry name" value="TPR-like"/>
    <property type="match status" value="1"/>
</dbReference>
<dbReference type="InterPro" id="IPR013633">
    <property type="entry name" value="NRDE-2"/>
</dbReference>
<comment type="subcellular location">
    <subcellularLocation>
        <location evidence="1">Nucleus</location>
    </subcellularLocation>
</comment>
<feature type="region of interest" description="Disordered" evidence="4">
    <location>
        <begin position="1"/>
        <end position="72"/>
    </location>
</feature>
<evidence type="ECO:0000256" key="3">
    <source>
        <dbReference type="ARBA" id="ARBA00023242"/>
    </source>
</evidence>
<proteinExistence type="inferred from homology"/>
<keyword evidence="3" id="KW-0539">Nucleus</keyword>
<dbReference type="PANTHER" id="PTHR13471:SF0">
    <property type="entry name" value="NUCLEAR EXOSOME REGULATOR NRDE2"/>
    <property type="match status" value="1"/>
</dbReference>
<evidence type="ECO:0000256" key="2">
    <source>
        <dbReference type="ARBA" id="ARBA00009265"/>
    </source>
</evidence>
<dbReference type="GO" id="GO:0071013">
    <property type="term" value="C:catalytic step 2 spliceosome"/>
    <property type="evidence" value="ECO:0007669"/>
    <property type="project" value="TreeGrafter"/>
</dbReference>
<comment type="caution">
    <text evidence="5">The sequence shown here is derived from an EMBL/GenBank/DDBJ whole genome shotgun (WGS) entry which is preliminary data.</text>
</comment>
<comment type="similarity">
    <text evidence="2">Belongs to the NRDE2 family.</text>
</comment>
<evidence type="ECO:0000313" key="5">
    <source>
        <dbReference type="EMBL" id="KZM28625.1"/>
    </source>
</evidence>
<dbReference type="Proteomes" id="UP000076837">
    <property type="component" value="Unassembled WGS sequence"/>
</dbReference>
<feature type="compositionally biased region" description="Basic residues" evidence="4">
    <location>
        <begin position="35"/>
        <end position="47"/>
    </location>
</feature>
<organism evidence="5 6">
    <name type="scientific">Didymella rabiei</name>
    <name type="common">Chickpea ascochyta blight fungus</name>
    <name type="synonym">Mycosphaerella rabiei</name>
    <dbReference type="NCBI Taxonomy" id="5454"/>
    <lineage>
        <taxon>Eukaryota</taxon>
        <taxon>Fungi</taxon>
        <taxon>Dikarya</taxon>
        <taxon>Ascomycota</taxon>
        <taxon>Pezizomycotina</taxon>
        <taxon>Dothideomycetes</taxon>
        <taxon>Pleosporomycetidae</taxon>
        <taxon>Pleosporales</taxon>
        <taxon>Pleosporineae</taxon>
        <taxon>Didymellaceae</taxon>
        <taxon>Ascochyta</taxon>
    </lineage>
</organism>
<sequence>MSASVPRFTSFRPKPKPLAPPPPPPPEKPRDQESKHKHHTSSRHRVKTPPPRATQDRKPHANAQTSTSRACFSDRRGDADIIKYGTLNPYDVPTYRRCGYGHVLGLSGQKMDREHSTEKNICMTPLVRQRQTRWLTDRHAIKASKRALRLVKVAEASPFDQEAAFISLSATRKRKRVPDADCESDRNLAPELDYRGMAEKLDPDKADDPDTYYESDTEAASAHSETTKRNADLIRATRDNPHDLQAWLDLVQHQEPMMKLDRAVEELTTSDKQNLADVRIATYKEALRKVGDNEASQIELHTKLLSEAQAHWDSEKLAAKWQHVLSKHPRSVVLWFGYLDFAQSTFTKFKYEDCRLLVREALAALGTQSPSNHSATPEARLHLLARLTRMAQEAGYQELALAIWQAIFEFSLLTPPHLTADKLQQFEEFWESEAPRIGEPGSKGWRHTSIDDAAPPVCSITLASPGPSGRVWEGFQEREVEHMSKLRYPGRSTDDVAEEDPFHAIFFSDLKEYVTAVPTVPAELLVDAFLSFCGLPGLASTTPAEAWRADPFMRNRASYSNTTAEMDSGGLLYQDALSRYSQCPLASFQMTNHLLVQQPFSLDTSRLSPDFVRNLLKLLATNLPEHELISEYLLAFEYKHFPDEVAKTAKQLLKERPSSLRLYNMYGLMESHKGNSAKANQVFGAALNINTASADGLELLSSYIWQALLTGDTGEALWRIVRHEGQLPHVRTMQPDSHLLEKTRTALQVSLEDTLVKKDYASAVLNTALLALLTYLSRKCDAMAALEIHNNLISWFASHTLSSSAHAEVHAQALARLLTYHVTHTPIMKPALLRTALEPLIATFPDNTILLSTYAANEARFTIDDRVRGNMHRVLNTSSAASVVTWAFAVHHETLRGEMAGSTSHSIRALYKRATDLDASGVHCPALWRMYLLFEVQQLIKEQTLRPNRRPRRDNKKSKWESRVEEAENRVRDTFYQGLKMLPWCKDYIMLAFTDAREVFTEEELWRLYRVMMEKELRVHTELDEPDT</sequence>
<accession>A0A163MDR6</accession>
<gene>
    <name evidence="5" type="ORF">ST47_g231</name>
</gene>
<dbReference type="GO" id="GO:1902369">
    <property type="term" value="P:negative regulation of RNA catabolic process"/>
    <property type="evidence" value="ECO:0007669"/>
    <property type="project" value="TreeGrafter"/>
</dbReference>
<dbReference type="EMBL" id="JYNV01000007">
    <property type="protein sequence ID" value="KZM28625.1"/>
    <property type="molecule type" value="Genomic_DNA"/>
</dbReference>
<dbReference type="AlphaFoldDB" id="A0A163MDR6"/>
<evidence type="ECO:0000256" key="1">
    <source>
        <dbReference type="ARBA" id="ARBA00004123"/>
    </source>
</evidence>
<dbReference type="Pfam" id="PF08424">
    <property type="entry name" value="NRDE-2"/>
    <property type="match status" value="1"/>
</dbReference>
<dbReference type="PANTHER" id="PTHR13471">
    <property type="entry name" value="TETRATRICOPEPTIDE-LIKE HELICAL"/>
    <property type="match status" value="1"/>
</dbReference>
<evidence type="ECO:0000313" key="6">
    <source>
        <dbReference type="Proteomes" id="UP000076837"/>
    </source>
</evidence>
<reference evidence="5 6" key="1">
    <citation type="journal article" date="2016" name="Sci. Rep.">
        <title>Draft genome sequencing and secretome analysis of fungal phytopathogen Ascochyta rabiei provides insight into the necrotrophic effector repertoire.</title>
        <authorList>
            <person name="Verma S."/>
            <person name="Gazara R.K."/>
            <person name="Nizam S."/>
            <person name="Parween S."/>
            <person name="Chattopadhyay D."/>
            <person name="Verma P.K."/>
        </authorList>
    </citation>
    <scope>NUCLEOTIDE SEQUENCE [LARGE SCALE GENOMIC DNA]</scope>
    <source>
        <strain evidence="5 6">ArDII</strain>
    </source>
</reference>
<evidence type="ECO:0000256" key="4">
    <source>
        <dbReference type="SAM" id="MobiDB-lite"/>
    </source>
</evidence>
<dbReference type="InterPro" id="IPR011990">
    <property type="entry name" value="TPR-like_helical_dom_sf"/>
</dbReference>
<feature type="compositionally biased region" description="Basic and acidic residues" evidence="4">
    <location>
        <begin position="196"/>
        <end position="208"/>
    </location>
</feature>
<keyword evidence="6" id="KW-1185">Reference proteome</keyword>